<evidence type="ECO:0000313" key="4">
    <source>
        <dbReference type="Proteomes" id="UP000053688"/>
    </source>
</evidence>
<feature type="domain" description="ABC1 atypical kinase-like" evidence="2">
    <location>
        <begin position="93"/>
        <end position="144"/>
    </location>
</feature>
<organism evidence="3 4">
    <name type="scientific">Candidatus Photodesmus katoptron Akat1</name>
    <dbReference type="NCBI Taxonomy" id="1236703"/>
    <lineage>
        <taxon>Bacteria</taxon>
        <taxon>Pseudomonadati</taxon>
        <taxon>Pseudomonadota</taxon>
        <taxon>Gammaproteobacteria</taxon>
        <taxon>Vibrionales</taxon>
        <taxon>Vibrionaceae</taxon>
        <taxon>Candidatus Photodesmus</taxon>
    </lineage>
</organism>
<evidence type="ECO:0000259" key="2">
    <source>
        <dbReference type="Pfam" id="PF03109"/>
    </source>
</evidence>
<name>S3DLH2_9GAMM</name>
<dbReference type="EMBL" id="AMSD01000001">
    <property type="protein sequence ID" value="EPE38014.1"/>
    <property type="molecule type" value="Genomic_DNA"/>
</dbReference>
<dbReference type="PANTHER" id="PTHR10566:SF113">
    <property type="entry name" value="PROTEIN ACTIVITY OF BC1 COMPLEX KINASE 7, CHLOROPLASTIC"/>
    <property type="match status" value="1"/>
</dbReference>
<dbReference type="Proteomes" id="UP000053688">
    <property type="component" value="Unassembled WGS sequence"/>
</dbReference>
<accession>S3DLH2</accession>
<evidence type="ECO:0000256" key="1">
    <source>
        <dbReference type="ARBA" id="ARBA00009670"/>
    </source>
</evidence>
<dbReference type="InterPro" id="IPR050154">
    <property type="entry name" value="UbiB_kinase"/>
</dbReference>
<keyword evidence="4" id="KW-1185">Reference proteome</keyword>
<dbReference type="AlphaFoldDB" id="S3DLH2"/>
<evidence type="ECO:0000313" key="3">
    <source>
        <dbReference type="EMBL" id="EPE38014.1"/>
    </source>
</evidence>
<dbReference type="eggNOG" id="COG0661">
    <property type="taxonomic scope" value="Bacteria"/>
</dbReference>
<comment type="caution">
    <text evidence="3">The sequence shown here is derived from an EMBL/GenBank/DDBJ whole genome shotgun (WGS) entry which is preliminary data.</text>
</comment>
<proteinExistence type="inferred from homology"/>
<comment type="similarity">
    <text evidence="1">Belongs to the protein kinase superfamily. ADCK protein kinase family.</text>
</comment>
<dbReference type="Pfam" id="PF03109">
    <property type="entry name" value="ABC1"/>
    <property type="match status" value="1"/>
</dbReference>
<sequence>MIFVELKRLYFIIKILIQYGIEDLLPKNKLLNILCFLLKSFFLIKNRKDNKSLGKRLYLAFQELGPIWIKLGQMISTRHDLFPQDIIKNLTMLQNKVAPFDGQLAKIQIEQALGGSLENWFTDFNTIPLASASIAQVHSAKLKKQIEK</sequence>
<reference evidence="3 4" key="1">
    <citation type="journal article" date="2014" name="Environ. Microbiol.">
        <title>Genomic signatures of obligate host dependence in the luminous bacterial symbiont of a vertebrate.</title>
        <authorList>
            <person name="Hendry T.A."/>
            <person name="de Wet J.R."/>
            <person name="Dunlap P.V."/>
        </authorList>
    </citation>
    <scope>NUCLEOTIDE SEQUENCE [LARGE SCALE GENOMIC DNA]</scope>
    <source>
        <strain evidence="3 4">Akat1</strain>
    </source>
</reference>
<dbReference type="PATRIC" id="fig|1236703.3.peg.477"/>
<dbReference type="InterPro" id="IPR004147">
    <property type="entry name" value="ABC1_dom"/>
</dbReference>
<dbReference type="PANTHER" id="PTHR10566">
    <property type="entry name" value="CHAPERONE-ACTIVITY OF BC1 COMPLEX CABC1 -RELATED"/>
    <property type="match status" value="1"/>
</dbReference>
<gene>
    <name evidence="3" type="ORF">O1U_0477</name>
</gene>
<protein>
    <submittedName>
        <fullName evidence="3">2-polyprenylphenol 6-hydroxylase</fullName>
    </submittedName>
</protein>
<dbReference type="STRING" id="28176.CF66_1024"/>